<dbReference type="AlphaFoldDB" id="A0A415G2Q1"/>
<protein>
    <recommendedName>
        <fullName evidence="9">Polysaccharide biosynthesis protein</fullName>
    </recommendedName>
</protein>
<dbReference type="Pfam" id="PF01943">
    <property type="entry name" value="Polysacc_synt"/>
    <property type="match status" value="1"/>
</dbReference>
<dbReference type="PANTHER" id="PTHR30250:SF11">
    <property type="entry name" value="O-ANTIGEN TRANSPORTER-RELATED"/>
    <property type="match status" value="1"/>
</dbReference>
<comment type="subcellular location">
    <subcellularLocation>
        <location evidence="1">Cell membrane</location>
        <topology evidence="1">Multi-pass membrane protein</topology>
    </subcellularLocation>
</comment>
<feature type="transmembrane region" description="Helical" evidence="6">
    <location>
        <begin position="197"/>
        <end position="215"/>
    </location>
</feature>
<name>A0A415G2Q1_9FIRM</name>
<keyword evidence="5 6" id="KW-0472">Membrane</keyword>
<feature type="transmembrane region" description="Helical" evidence="6">
    <location>
        <begin position="98"/>
        <end position="121"/>
    </location>
</feature>
<feature type="transmembrane region" description="Helical" evidence="6">
    <location>
        <begin position="133"/>
        <end position="153"/>
    </location>
</feature>
<dbReference type="Proteomes" id="UP000283497">
    <property type="component" value="Unassembled WGS sequence"/>
</dbReference>
<dbReference type="InterPro" id="IPR050833">
    <property type="entry name" value="Poly_Biosynth_Transport"/>
</dbReference>
<reference evidence="7 8" key="1">
    <citation type="submission" date="2018-08" db="EMBL/GenBank/DDBJ databases">
        <title>A genome reference for cultivated species of the human gut microbiota.</title>
        <authorList>
            <person name="Zou Y."/>
            <person name="Xue W."/>
            <person name="Luo G."/>
        </authorList>
    </citation>
    <scope>NUCLEOTIDE SEQUENCE [LARGE SCALE GENOMIC DNA]</scope>
    <source>
        <strain evidence="7 8">AF45-14BH</strain>
    </source>
</reference>
<feature type="transmembrane region" description="Helical" evidence="6">
    <location>
        <begin position="165"/>
        <end position="185"/>
    </location>
</feature>
<proteinExistence type="predicted"/>
<accession>A0A415G2Q1</accession>
<gene>
    <name evidence="7" type="ORF">DW068_17005</name>
</gene>
<dbReference type="GO" id="GO:0005886">
    <property type="term" value="C:plasma membrane"/>
    <property type="evidence" value="ECO:0007669"/>
    <property type="project" value="UniProtKB-SubCell"/>
</dbReference>
<evidence type="ECO:0008006" key="9">
    <source>
        <dbReference type="Google" id="ProtNLM"/>
    </source>
</evidence>
<keyword evidence="2" id="KW-1003">Cell membrane</keyword>
<evidence type="ECO:0000256" key="3">
    <source>
        <dbReference type="ARBA" id="ARBA00022692"/>
    </source>
</evidence>
<evidence type="ECO:0000313" key="8">
    <source>
        <dbReference type="Proteomes" id="UP000283497"/>
    </source>
</evidence>
<dbReference type="InterPro" id="IPR002797">
    <property type="entry name" value="Polysacc_synth"/>
</dbReference>
<evidence type="ECO:0000256" key="6">
    <source>
        <dbReference type="SAM" id="Phobius"/>
    </source>
</evidence>
<evidence type="ECO:0000256" key="1">
    <source>
        <dbReference type="ARBA" id="ARBA00004651"/>
    </source>
</evidence>
<keyword evidence="3 6" id="KW-0812">Transmembrane</keyword>
<evidence type="ECO:0000256" key="2">
    <source>
        <dbReference type="ARBA" id="ARBA00022475"/>
    </source>
</evidence>
<dbReference type="PANTHER" id="PTHR30250">
    <property type="entry name" value="PST FAMILY PREDICTED COLANIC ACID TRANSPORTER"/>
    <property type="match status" value="1"/>
</dbReference>
<organism evidence="7 8">
    <name type="scientific">Anaerobutyricum hallii</name>
    <dbReference type="NCBI Taxonomy" id="39488"/>
    <lineage>
        <taxon>Bacteria</taxon>
        <taxon>Bacillati</taxon>
        <taxon>Bacillota</taxon>
        <taxon>Clostridia</taxon>
        <taxon>Lachnospirales</taxon>
        <taxon>Lachnospiraceae</taxon>
        <taxon>Anaerobutyricum</taxon>
    </lineage>
</organism>
<keyword evidence="4 6" id="KW-1133">Transmembrane helix</keyword>
<feature type="transmembrane region" description="Helical" evidence="6">
    <location>
        <begin position="28"/>
        <end position="50"/>
    </location>
</feature>
<comment type="caution">
    <text evidence="7">The sequence shown here is derived from an EMBL/GenBank/DDBJ whole genome shotgun (WGS) entry which is preliminary data.</text>
</comment>
<sequence length="276" mass="31863">MERYIMKSKFSIKKLQEKYKEIPIQAKLALWITICTLVQKGISVITVPIFTRMMDTVSYGKVSAYFSWLNVLSIIASFRLGAGVYNKGLSKYKDDQEGYCLAMQYTTSIITIFLFLIYIIGHKWINAFTDMNTTITCLMFLQVFFSTSMGFWSVRQQYLFKYKQVACAALVYAILNPILGLIFVFNTPYENRDVARIASVVLAEIIIGLFFYILNIKDGNGKLKKEYGIFAIKFNLPLIPHYFSEYILNQSDRIMIQKLCSYSSVAFYSVAIMREC</sequence>
<evidence type="ECO:0000256" key="4">
    <source>
        <dbReference type="ARBA" id="ARBA00022989"/>
    </source>
</evidence>
<dbReference type="EMBL" id="QRNJ01000123">
    <property type="protein sequence ID" value="RHK32031.1"/>
    <property type="molecule type" value="Genomic_DNA"/>
</dbReference>
<feature type="transmembrane region" description="Helical" evidence="6">
    <location>
        <begin position="62"/>
        <end position="86"/>
    </location>
</feature>
<evidence type="ECO:0000313" key="7">
    <source>
        <dbReference type="EMBL" id="RHK32031.1"/>
    </source>
</evidence>
<evidence type="ECO:0000256" key="5">
    <source>
        <dbReference type="ARBA" id="ARBA00023136"/>
    </source>
</evidence>